<evidence type="ECO:0000313" key="4">
    <source>
        <dbReference type="Proteomes" id="UP001255416"/>
    </source>
</evidence>
<dbReference type="InterPro" id="IPR010279">
    <property type="entry name" value="YqjD/ElaB"/>
</dbReference>
<proteinExistence type="predicted"/>
<sequence length="107" mass="10722">MSQATKSNVSELNSDVSKQMAVLRDDIATLTETVAELGKAQGAVLKSAAAEKAENLADSGAAAAGALKARAEKTYADTEGAVRANPGAAIGIAAGIGFLFGTLSARR</sequence>
<protein>
    <submittedName>
        <fullName evidence="3">DUF883 domain-containing protein</fullName>
    </submittedName>
</protein>
<dbReference type="RefSeq" id="WP_316778088.1">
    <property type="nucleotide sequence ID" value="NZ_JASMWN010000012.1"/>
</dbReference>
<dbReference type="Pfam" id="PF19029">
    <property type="entry name" value="DUF883_C"/>
    <property type="match status" value="1"/>
</dbReference>
<accession>A0ABU3VG88</accession>
<organism evidence="3 4">
    <name type="scientific">Sedimentitalea todarodis</name>
    <dbReference type="NCBI Taxonomy" id="1631240"/>
    <lineage>
        <taxon>Bacteria</taxon>
        <taxon>Pseudomonadati</taxon>
        <taxon>Pseudomonadota</taxon>
        <taxon>Alphaproteobacteria</taxon>
        <taxon>Rhodobacterales</taxon>
        <taxon>Paracoccaceae</taxon>
        <taxon>Sedimentitalea</taxon>
    </lineage>
</organism>
<keyword evidence="1" id="KW-1133">Transmembrane helix</keyword>
<evidence type="ECO:0000256" key="1">
    <source>
        <dbReference type="SAM" id="Phobius"/>
    </source>
</evidence>
<evidence type="ECO:0000313" key="3">
    <source>
        <dbReference type="EMBL" id="MDU9005193.1"/>
    </source>
</evidence>
<evidence type="ECO:0000259" key="2">
    <source>
        <dbReference type="Pfam" id="PF19029"/>
    </source>
</evidence>
<reference evidence="4" key="1">
    <citation type="submission" date="2023-05" db="EMBL/GenBank/DDBJ databases">
        <title>Sedimentitalea sp. nov. JM2-8.</title>
        <authorList>
            <person name="Huang J."/>
        </authorList>
    </citation>
    <scope>NUCLEOTIDE SEQUENCE [LARGE SCALE GENOMIC DNA]</scope>
    <source>
        <strain evidence="4">KHS03</strain>
    </source>
</reference>
<dbReference type="EMBL" id="JASMWN010000012">
    <property type="protein sequence ID" value="MDU9005193.1"/>
    <property type="molecule type" value="Genomic_DNA"/>
</dbReference>
<feature type="domain" description="DUF883" evidence="2">
    <location>
        <begin position="78"/>
        <end position="107"/>
    </location>
</feature>
<feature type="transmembrane region" description="Helical" evidence="1">
    <location>
        <begin position="87"/>
        <end position="105"/>
    </location>
</feature>
<keyword evidence="1" id="KW-0812">Transmembrane</keyword>
<comment type="caution">
    <text evidence="3">The sequence shown here is derived from an EMBL/GenBank/DDBJ whole genome shotgun (WGS) entry which is preliminary data.</text>
</comment>
<name>A0ABU3VG88_9RHOB</name>
<keyword evidence="4" id="KW-1185">Reference proteome</keyword>
<keyword evidence="1" id="KW-0472">Membrane</keyword>
<dbReference type="PANTHER" id="PTHR35893">
    <property type="entry name" value="INNER MEMBRANE PROTEIN-RELATED"/>
    <property type="match status" value="1"/>
</dbReference>
<dbReference type="Proteomes" id="UP001255416">
    <property type="component" value="Unassembled WGS sequence"/>
</dbReference>
<gene>
    <name evidence="3" type="ORF">QO231_15205</name>
</gene>
<dbReference type="PANTHER" id="PTHR35893:SF3">
    <property type="entry name" value="INNER MEMBRANE PROTEIN"/>
    <property type="match status" value="1"/>
</dbReference>
<dbReference type="InterPro" id="IPR043605">
    <property type="entry name" value="DUF883_C"/>
</dbReference>